<dbReference type="EMBL" id="BARS01015842">
    <property type="protein sequence ID" value="GAF94989.1"/>
    <property type="molecule type" value="Genomic_DNA"/>
</dbReference>
<protein>
    <submittedName>
        <fullName evidence="1">Uncharacterized protein</fullName>
    </submittedName>
</protein>
<name>X0TP64_9ZZZZ</name>
<feature type="non-terminal residue" evidence="1">
    <location>
        <position position="52"/>
    </location>
</feature>
<reference evidence="1" key="1">
    <citation type="journal article" date="2014" name="Front. Microbiol.">
        <title>High frequency of phylogenetically diverse reductive dehalogenase-homologous genes in deep subseafloor sedimentary metagenomes.</title>
        <authorList>
            <person name="Kawai M."/>
            <person name="Futagami T."/>
            <person name="Toyoda A."/>
            <person name="Takaki Y."/>
            <person name="Nishi S."/>
            <person name="Hori S."/>
            <person name="Arai W."/>
            <person name="Tsubouchi T."/>
            <person name="Morono Y."/>
            <person name="Uchiyama I."/>
            <person name="Ito T."/>
            <person name="Fujiyama A."/>
            <person name="Inagaki F."/>
            <person name="Takami H."/>
        </authorList>
    </citation>
    <scope>NUCLEOTIDE SEQUENCE</scope>
    <source>
        <strain evidence="1">Expedition CK06-06</strain>
    </source>
</reference>
<sequence length="52" mass="5774">MTDPNLSLSFKKRIVIMSWVNGVQMVSGISADDLRKLQACDLDEIPHRTTAA</sequence>
<proteinExistence type="predicted"/>
<evidence type="ECO:0000313" key="1">
    <source>
        <dbReference type="EMBL" id="GAF94989.1"/>
    </source>
</evidence>
<organism evidence="1">
    <name type="scientific">marine sediment metagenome</name>
    <dbReference type="NCBI Taxonomy" id="412755"/>
    <lineage>
        <taxon>unclassified sequences</taxon>
        <taxon>metagenomes</taxon>
        <taxon>ecological metagenomes</taxon>
    </lineage>
</organism>
<comment type="caution">
    <text evidence="1">The sequence shown here is derived from an EMBL/GenBank/DDBJ whole genome shotgun (WGS) entry which is preliminary data.</text>
</comment>
<dbReference type="AlphaFoldDB" id="X0TP64"/>
<gene>
    <name evidence="1" type="ORF">S01H1_26156</name>
</gene>
<accession>X0TP64</accession>